<reference evidence="7 8" key="1">
    <citation type="submission" date="2024-05" db="EMBL/GenBank/DDBJ databases">
        <authorList>
            <person name="Wallberg A."/>
        </authorList>
    </citation>
    <scope>NUCLEOTIDE SEQUENCE [LARGE SCALE GENOMIC DNA]</scope>
</reference>
<dbReference type="GO" id="GO:0005576">
    <property type="term" value="C:extracellular region"/>
    <property type="evidence" value="ECO:0007669"/>
    <property type="project" value="UniProtKB-SubCell"/>
</dbReference>
<evidence type="ECO:0000256" key="3">
    <source>
        <dbReference type="ARBA" id="ARBA00022559"/>
    </source>
</evidence>
<feature type="binding site" description="axial binding residue" evidence="6">
    <location>
        <position position="108"/>
    </location>
    <ligand>
        <name>heme b</name>
        <dbReference type="ChEBI" id="CHEBI:60344"/>
    </ligand>
    <ligandPart>
        <name>Fe</name>
        <dbReference type="ChEBI" id="CHEBI:18248"/>
    </ligandPart>
</feature>
<dbReference type="GO" id="GO:0004601">
    <property type="term" value="F:peroxidase activity"/>
    <property type="evidence" value="ECO:0007669"/>
    <property type="project" value="UniProtKB-KW"/>
</dbReference>
<keyword evidence="5" id="KW-0325">Glycoprotein</keyword>
<feature type="non-terminal residue" evidence="7">
    <location>
        <position position="1"/>
    </location>
</feature>
<dbReference type="GO" id="GO:0020037">
    <property type="term" value="F:heme binding"/>
    <property type="evidence" value="ECO:0007669"/>
    <property type="project" value="InterPro"/>
</dbReference>
<sequence>GDSRVNEQPDLAVIHTIWMREHNRLADKLSYYNPHWSDETIYQEARRIVIAEMQHIVYNEWLPIVLGKEYMSNAGLLSQPQGFSKTYNDKLDVSMLNEFATAAFRFGHTLVQGMIEMIDKKGYKSELLRLHEHFNSPHLLYTPGKLDEFLRGLATQPIQGYDNFVTEELTNRLFQHKSMSFGMDLVALNIQRGRDHAIPPYNDLREVCGLPRAKTFDDLLDIIPKEVVASFKLLYVSVDDIDPFIAGIAERQAPDSLLGPTFRCIVGDQFIRLKNGDRFYYEHGDMATSFTEAQLYEVRGVSWARILCDNGDHIKTMQPLAFRRPGGLNDKTSCESPAIPRLDLTPWISAPVRK</sequence>
<dbReference type="SUPFAM" id="SSF48113">
    <property type="entry name" value="Heme-dependent peroxidases"/>
    <property type="match status" value="1"/>
</dbReference>
<evidence type="ECO:0000256" key="2">
    <source>
        <dbReference type="ARBA" id="ARBA00022525"/>
    </source>
</evidence>
<dbReference type="PANTHER" id="PTHR11475">
    <property type="entry name" value="OXIDASE/PEROXIDASE"/>
    <property type="match status" value="1"/>
</dbReference>
<dbReference type="Gene3D" id="1.10.640.10">
    <property type="entry name" value="Haem peroxidase domain superfamily, animal type"/>
    <property type="match status" value="1"/>
</dbReference>
<comment type="subcellular location">
    <subcellularLocation>
        <location evidence="1">Secreted</location>
    </subcellularLocation>
</comment>
<keyword evidence="3" id="KW-0575">Peroxidase</keyword>
<comment type="caution">
    <text evidence="7">The sequence shown here is derived from an EMBL/GenBank/DDBJ whole genome shotgun (WGS) entry which is preliminary data.</text>
</comment>
<keyword evidence="3" id="KW-0560">Oxidoreductase</keyword>
<evidence type="ECO:0008006" key="9">
    <source>
        <dbReference type="Google" id="ProtNLM"/>
    </source>
</evidence>
<evidence type="ECO:0000256" key="5">
    <source>
        <dbReference type="ARBA" id="ARBA00023180"/>
    </source>
</evidence>
<dbReference type="InterPro" id="IPR037120">
    <property type="entry name" value="Haem_peroxidase_sf_animal"/>
</dbReference>
<proteinExistence type="predicted"/>
<evidence type="ECO:0000256" key="4">
    <source>
        <dbReference type="ARBA" id="ARBA00022729"/>
    </source>
</evidence>
<keyword evidence="4" id="KW-0732">Signal</keyword>
<dbReference type="PROSITE" id="PS50292">
    <property type="entry name" value="PEROXIDASE_3"/>
    <property type="match status" value="1"/>
</dbReference>
<accession>A0AAV2SJJ4</accession>
<dbReference type="InterPro" id="IPR019791">
    <property type="entry name" value="Haem_peroxidase_animal"/>
</dbReference>
<protein>
    <recommendedName>
        <fullName evidence="9">Peroxidase</fullName>
    </recommendedName>
</protein>
<evidence type="ECO:0000313" key="7">
    <source>
        <dbReference type="EMBL" id="CAL4210415.1"/>
    </source>
</evidence>
<evidence type="ECO:0000256" key="1">
    <source>
        <dbReference type="ARBA" id="ARBA00004613"/>
    </source>
</evidence>
<dbReference type="PANTHER" id="PTHR11475:SF4">
    <property type="entry name" value="CHORION PEROXIDASE"/>
    <property type="match status" value="1"/>
</dbReference>
<gene>
    <name evidence="7" type="ORF">MNOR_LOCUS38301</name>
</gene>
<dbReference type="Pfam" id="PF03098">
    <property type="entry name" value="An_peroxidase"/>
    <property type="match status" value="1"/>
</dbReference>
<dbReference type="FunFam" id="1.10.640.10:FF:000003">
    <property type="entry name" value="chorion peroxidase"/>
    <property type="match status" value="1"/>
</dbReference>
<dbReference type="CDD" id="cd09823">
    <property type="entry name" value="peroxinectin_like"/>
    <property type="match status" value="1"/>
</dbReference>
<keyword evidence="6" id="KW-0479">Metal-binding</keyword>
<dbReference type="GO" id="GO:0006979">
    <property type="term" value="P:response to oxidative stress"/>
    <property type="evidence" value="ECO:0007669"/>
    <property type="project" value="InterPro"/>
</dbReference>
<evidence type="ECO:0000313" key="8">
    <source>
        <dbReference type="Proteomes" id="UP001497623"/>
    </source>
</evidence>
<dbReference type="InterPro" id="IPR010255">
    <property type="entry name" value="Haem_peroxidase_sf"/>
</dbReference>
<name>A0AAV2SJJ4_MEGNR</name>
<dbReference type="GO" id="GO:0046872">
    <property type="term" value="F:metal ion binding"/>
    <property type="evidence" value="ECO:0007669"/>
    <property type="project" value="UniProtKB-KW"/>
</dbReference>
<organism evidence="7 8">
    <name type="scientific">Meganyctiphanes norvegica</name>
    <name type="common">Northern krill</name>
    <name type="synonym">Thysanopoda norvegica</name>
    <dbReference type="NCBI Taxonomy" id="48144"/>
    <lineage>
        <taxon>Eukaryota</taxon>
        <taxon>Metazoa</taxon>
        <taxon>Ecdysozoa</taxon>
        <taxon>Arthropoda</taxon>
        <taxon>Crustacea</taxon>
        <taxon>Multicrustacea</taxon>
        <taxon>Malacostraca</taxon>
        <taxon>Eumalacostraca</taxon>
        <taxon>Eucarida</taxon>
        <taxon>Euphausiacea</taxon>
        <taxon>Euphausiidae</taxon>
        <taxon>Meganyctiphanes</taxon>
    </lineage>
</organism>
<dbReference type="AlphaFoldDB" id="A0AAV2SJJ4"/>
<evidence type="ECO:0000256" key="6">
    <source>
        <dbReference type="PIRSR" id="PIRSR619791-2"/>
    </source>
</evidence>
<dbReference type="PRINTS" id="PR00457">
    <property type="entry name" value="ANPEROXIDASE"/>
</dbReference>
<dbReference type="EMBL" id="CAXKWB010085525">
    <property type="protein sequence ID" value="CAL4210415.1"/>
    <property type="molecule type" value="Genomic_DNA"/>
</dbReference>
<keyword evidence="6" id="KW-0408">Iron</keyword>
<keyword evidence="6" id="KW-0349">Heme</keyword>
<keyword evidence="2" id="KW-0964">Secreted</keyword>
<dbReference type="Proteomes" id="UP001497623">
    <property type="component" value="Unassembled WGS sequence"/>
</dbReference>
<keyword evidence="8" id="KW-1185">Reference proteome</keyword>